<dbReference type="InterPro" id="IPR037353">
    <property type="entry name" value="ASH2"/>
</dbReference>
<organism evidence="6 7">
    <name type="scientific">Hebeloma cylindrosporum</name>
    <dbReference type="NCBI Taxonomy" id="76867"/>
    <lineage>
        <taxon>Eukaryota</taxon>
        <taxon>Fungi</taxon>
        <taxon>Dikarya</taxon>
        <taxon>Basidiomycota</taxon>
        <taxon>Agaricomycotina</taxon>
        <taxon>Agaricomycetes</taxon>
        <taxon>Agaricomycetidae</taxon>
        <taxon>Agaricales</taxon>
        <taxon>Agaricineae</taxon>
        <taxon>Hymenogastraceae</taxon>
        <taxon>Hebeloma</taxon>
    </lineage>
</organism>
<dbReference type="EMBL" id="KN831768">
    <property type="protein sequence ID" value="KIM49427.1"/>
    <property type="molecule type" value="Genomic_DNA"/>
</dbReference>
<feature type="compositionally biased region" description="Polar residues" evidence="4">
    <location>
        <begin position="605"/>
        <end position="617"/>
    </location>
</feature>
<dbReference type="CDD" id="cd12872">
    <property type="entry name" value="SPRY_Ash2"/>
    <property type="match status" value="1"/>
</dbReference>
<dbReference type="OrthoDB" id="10266026at2759"/>
<dbReference type="Proteomes" id="UP000053424">
    <property type="component" value="Unassembled WGS sequence"/>
</dbReference>
<evidence type="ECO:0000256" key="1">
    <source>
        <dbReference type="ARBA" id="ARBA00004123"/>
    </source>
</evidence>
<keyword evidence="2" id="KW-0539">Nucleus</keyword>
<accession>A0A0C2Z8G1</accession>
<dbReference type="InterPro" id="IPR013320">
    <property type="entry name" value="ConA-like_dom_sf"/>
</dbReference>
<dbReference type="PANTHER" id="PTHR10598">
    <property type="entry name" value="SET1/ASH2 HISTONE METHYLTRANSFERASE COMPLEX SUBUNIT ASH2"/>
    <property type="match status" value="1"/>
</dbReference>
<dbReference type="PROSITE" id="PS50188">
    <property type="entry name" value="B302_SPRY"/>
    <property type="match status" value="1"/>
</dbReference>
<keyword evidence="7" id="KW-1185">Reference proteome</keyword>
<evidence type="ECO:0000256" key="3">
    <source>
        <dbReference type="ARBA" id="ARBA00038149"/>
    </source>
</evidence>
<sequence length="672" mass="73878">MHTEGSSPPPTEPPSKSSTPHPTPLNGTALPQTATSAPSRKRKRAAAAASPAPSDIGSNAGNGNTTDLLVASRADLSSRPILTISRGPVFVPTSDGSEWFKTEMIGVNRVGYRYIPAGINPPGHATPCRTIESNPTSFRVSWEDRSPFLKVTKDGLGISGSKGFRSARCNAPFREGKWYMEVKILHGGGEHTGDETRREGSHVRLGFGRREAPLNGPVGLDGYSYGYRDKTGEKVTLSRPRPYGKSFGTGDVIGMYISLPPRRQPNPKDPHDPAHLKRERIPIDLKGQEVFEILEYPQSKEMIALVDYSGKTTSSASVPSSNNKKANGKLPERNGPTLPGVKPPAPSHRPLPTLSDSRIAFFVNGEPQGIAFQDLYDYLPQRQTDTQKSNSRKRTREGVKEHRENPFDDGTLGYYPFISLFNEATVRLNPGPVFEFPPPLDIDAVLDGKPTTAPTDPSAPSMAPLMIPIETDTKPIINPPEPPLQEPPIITPDAKPSPKWRPASERYPEFMQEEWAFDAIEEELAKVEHAKYAAAEKLEEDRRKQREKKRQQADARKKARKAAAEQVANAALGEEERELEREEKEKERFGSVPTLGIHYERGVQNYPSPSPLRQSTAYEPEGSVEYENSPAPTFASYGEPQGGQSGYTSENHDLDMEVDQDIDAIMGPPTPA</sequence>
<feature type="region of interest" description="Disordered" evidence="4">
    <location>
        <begin position="381"/>
        <end position="407"/>
    </location>
</feature>
<evidence type="ECO:0000259" key="5">
    <source>
        <dbReference type="PROSITE" id="PS50188"/>
    </source>
</evidence>
<feature type="compositionally biased region" description="Basic and acidic residues" evidence="4">
    <location>
        <begin position="535"/>
        <end position="556"/>
    </location>
</feature>
<gene>
    <name evidence="6" type="ORF">M413DRAFT_438607</name>
</gene>
<feature type="compositionally biased region" description="Basic and acidic residues" evidence="4">
    <location>
        <begin position="266"/>
        <end position="280"/>
    </location>
</feature>
<dbReference type="InterPro" id="IPR003877">
    <property type="entry name" value="SPRY_dom"/>
</dbReference>
<feature type="region of interest" description="Disordered" evidence="4">
    <location>
        <begin position="259"/>
        <end position="280"/>
    </location>
</feature>
<dbReference type="Gene3D" id="2.60.120.920">
    <property type="match status" value="1"/>
</dbReference>
<dbReference type="PANTHER" id="PTHR10598:SF0">
    <property type="entry name" value="SET1_ASH2 HISTONE METHYLTRANSFERASE COMPLEX SUBUNIT ASH2"/>
    <property type="match status" value="1"/>
</dbReference>
<dbReference type="Pfam" id="PF00622">
    <property type="entry name" value="SPRY"/>
    <property type="match status" value="1"/>
</dbReference>
<dbReference type="SMART" id="SM00449">
    <property type="entry name" value="SPRY"/>
    <property type="match status" value="1"/>
</dbReference>
<feature type="compositionally biased region" description="Basic and acidic residues" evidence="4">
    <location>
        <begin position="578"/>
        <end position="589"/>
    </location>
</feature>
<feature type="region of interest" description="Disordered" evidence="4">
    <location>
        <begin position="535"/>
        <end position="653"/>
    </location>
</feature>
<comment type="subcellular location">
    <subcellularLocation>
        <location evidence="1">Nucleus</location>
    </subcellularLocation>
</comment>
<evidence type="ECO:0000256" key="2">
    <source>
        <dbReference type="ARBA" id="ARBA00023242"/>
    </source>
</evidence>
<proteinExistence type="inferred from homology"/>
<feature type="domain" description="B30.2/SPRY" evidence="5">
    <location>
        <begin position="118"/>
        <end position="312"/>
    </location>
</feature>
<reference evidence="7" key="2">
    <citation type="submission" date="2015-01" db="EMBL/GenBank/DDBJ databases">
        <title>Evolutionary Origins and Diversification of the Mycorrhizal Mutualists.</title>
        <authorList>
            <consortium name="DOE Joint Genome Institute"/>
            <consortium name="Mycorrhizal Genomics Consortium"/>
            <person name="Kohler A."/>
            <person name="Kuo A."/>
            <person name="Nagy L.G."/>
            <person name="Floudas D."/>
            <person name="Copeland A."/>
            <person name="Barry K.W."/>
            <person name="Cichocki N."/>
            <person name="Veneault-Fourrey C."/>
            <person name="LaButti K."/>
            <person name="Lindquist E.A."/>
            <person name="Lipzen A."/>
            <person name="Lundell T."/>
            <person name="Morin E."/>
            <person name="Murat C."/>
            <person name="Riley R."/>
            <person name="Ohm R."/>
            <person name="Sun H."/>
            <person name="Tunlid A."/>
            <person name="Henrissat B."/>
            <person name="Grigoriev I.V."/>
            <person name="Hibbett D.S."/>
            <person name="Martin F."/>
        </authorList>
    </citation>
    <scope>NUCLEOTIDE SEQUENCE [LARGE SCALE GENOMIC DNA]</scope>
    <source>
        <strain evidence="7">h7</strain>
    </source>
</reference>
<dbReference type="STRING" id="686832.A0A0C2Z8G1"/>
<reference evidence="6 7" key="1">
    <citation type="submission" date="2014-04" db="EMBL/GenBank/DDBJ databases">
        <authorList>
            <consortium name="DOE Joint Genome Institute"/>
            <person name="Kuo A."/>
            <person name="Gay G."/>
            <person name="Dore J."/>
            <person name="Kohler A."/>
            <person name="Nagy L.G."/>
            <person name="Floudas D."/>
            <person name="Copeland A."/>
            <person name="Barry K.W."/>
            <person name="Cichocki N."/>
            <person name="Veneault-Fourrey C."/>
            <person name="LaButti K."/>
            <person name="Lindquist E.A."/>
            <person name="Lipzen A."/>
            <person name="Lundell T."/>
            <person name="Morin E."/>
            <person name="Murat C."/>
            <person name="Sun H."/>
            <person name="Tunlid A."/>
            <person name="Henrissat B."/>
            <person name="Grigoriev I.V."/>
            <person name="Hibbett D.S."/>
            <person name="Martin F."/>
            <person name="Nordberg H.P."/>
            <person name="Cantor M.N."/>
            <person name="Hua S.X."/>
        </authorList>
    </citation>
    <scope>NUCLEOTIDE SEQUENCE [LARGE SCALE GENOMIC DNA]</scope>
    <source>
        <strain evidence="7">h7</strain>
    </source>
</reference>
<dbReference type="AlphaFoldDB" id="A0A0C2Z8G1"/>
<feature type="compositionally biased region" description="Polar residues" evidence="4">
    <location>
        <begin position="25"/>
        <end position="35"/>
    </location>
</feature>
<comment type="similarity">
    <text evidence="3">Belongs to the cclA family.</text>
</comment>
<protein>
    <recommendedName>
        <fullName evidence="5">B30.2/SPRY domain-containing protein</fullName>
    </recommendedName>
</protein>
<evidence type="ECO:0000256" key="4">
    <source>
        <dbReference type="SAM" id="MobiDB-lite"/>
    </source>
</evidence>
<dbReference type="HOGENOM" id="CLU_014420_0_0_1"/>
<feature type="region of interest" description="Disordered" evidence="4">
    <location>
        <begin position="1"/>
        <end position="62"/>
    </location>
</feature>
<dbReference type="InterPro" id="IPR001870">
    <property type="entry name" value="B30.2/SPRY"/>
</dbReference>
<dbReference type="SUPFAM" id="SSF49899">
    <property type="entry name" value="Concanavalin A-like lectins/glucanases"/>
    <property type="match status" value="1"/>
</dbReference>
<feature type="region of interest" description="Disordered" evidence="4">
    <location>
        <begin position="312"/>
        <end position="353"/>
    </location>
</feature>
<dbReference type="InterPro" id="IPR043136">
    <property type="entry name" value="B30.2/SPRY_sf"/>
</dbReference>
<feature type="compositionally biased region" description="Polar residues" evidence="4">
    <location>
        <begin position="312"/>
        <end position="325"/>
    </location>
</feature>
<dbReference type="GO" id="GO:0048188">
    <property type="term" value="C:Set1C/COMPASS complex"/>
    <property type="evidence" value="ECO:0007669"/>
    <property type="project" value="InterPro"/>
</dbReference>
<dbReference type="GO" id="GO:0000976">
    <property type="term" value="F:transcription cis-regulatory region binding"/>
    <property type="evidence" value="ECO:0007669"/>
    <property type="project" value="TreeGrafter"/>
</dbReference>
<evidence type="ECO:0000313" key="7">
    <source>
        <dbReference type="Proteomes" id="UP000053424"/>
    </source>
</evidence>
<name>A0A0C2Z8G1_HEBCY</name>
<feature type="compositionally biased region" description="Basic and acidic residues" evidence="4">
    <location>
        <begin position="396"/>
        <end position="406"/>
    </location>
</feature>
<evidence type="ECO:0000313" key="6">
    <source>
        <dbReference type="EMBL" id="KIM49427.1"/>
    </source>
</evidence>